<accession>A0A2S5KI10</accession>
<protein>
    <submittedName>
        <fullName evidence="9">ABC transporter permease</fullName>
    </submittedName>
</protein>
<evidence type="ECO:0000256" key="4">
    <source>
        <dbReference type="ARBA" id="ARBA00022692"/>
    </source>
</evidence>
<feature type="transmembrane region" description="Helical" evidence="7">
    <location>
        <begin position="66"/>
        <end position="87"/>
    </location>
</feature>
<keyword evidence="5 7" id="KW-1133">Transmembrane helix</keyword>
<evidence type="ECO:0000313" key="9">
    <source>
        <dbReference type="EMBL" id="PPC74006.1"/>
    </source>
</evidence>
<feature type="transmembrane region" description="Helical" evidence="7">
    <location>
        <begin position="164"/>
        <end position="194"/>
    </location>
</feature>
<keyword evidence="2 7" id="KW-0813">Transport</keyword>
<comment type="similarity">
    <text evidence="7">Belongs to the binding-protein-dependent transport system permease family.</text>
</comment>
<dbReference type="Gene3D" id="1.10.3720.10">
    <property type="entry name" value="MetI-like"/>
    <property type="match status" value="1"/>
</dbReference>
<feature type="domain" description="ABC transmembrane type-1" evidence="8">
    <location>
        <begin position="58"/>
        <end position="242"/>
    </location>
</feature>
<keyword evidence="3" id="KW-1003">Cell membrane</keyword>
<feature type="transmembrane region" description="Helical" evidence="7">
    <location>
        <begin position="220"/>
        <end position="241"/>
    </location>
</feature>
<name>A0A2S5KI10_9PROT</name>
<gene>
    <name evidence="9" type="ORF">C4K68_28220</name>
</gene>
<evidence type="ECO:0000313" key="10">
    <source>
        <dbReference type="Proteomes" id="UP000238196"/>
    </source>
</evidence>
<evidence type="ECO:0000259" key="8">
    <source>
        <dbReference type="PROSITE" id="PS50928"/>
    </source>
</evidence>
<dbReference type="PANTHER" id="PTHR30151">
    <property type="entry name" value="ALKANE SULFONATE ABC TRANSPORTER-RELATED, MEMBRANE SUBUNIT"/>
    <property type="match status" value="1"/>
</dbReference>
<dbReference type="GO" id="GO:0055085">
    <property type="term" value="P:transmembrane transport"/>
    <property type="evidence" value="ECO:0007669"/>
    <property type="project" value="InterPro"/>
</dbReference>
<dbReference type="InterPro" id="IPR035906">
    <property type="entry name" value="MetI-like_sf"/>
</dbReference>
<evidence type="ECO:0000256" key="6">
    <source>
        <dbReference type="ARBA" id="ARBA00023136"/>
    </source>
</evidence>
<dbReference type="OrthoDB" id="7260900at2"/>
<organism evidence="9 10">
    <name type="scientific">Proteobacteria bacterium 228</name>
    <dbReference type="NCBI Taxonomy" id="2083153"/>
    <lineage>
        <taxon>Bacteria</taxon>
        <taxon>Pseudomonadati</taxon>
        <taxon>Pseudomonadota</taxon>
    </lineage>
</organism>
<dbReference type="PANTHER" id="PTHR30151:SF16">
    <property type="entry name" value="ABC TRANSPORTER PERMEASE PROTEIN"/>
    <property type="match status" value="1"/>
</dbReference>
<evidence type="ECO:0000256" key="7">
    <source>
        <dbReference type="RuleBase" id="RU363032"/>
    </source>
</evidence>
<dbReference type="InterPro" id="IPR000515">
    <property type="entry name" value="MetI-like"/>
</dbReference>
<proteinExistence type="inferred from homology"/>
<reference evidence="9 10" key="1">
    <citation type="submission" date="2018-02" db="EMBL/GenBank/DDBJ databases">
        <title>novel marine gammaproteobacteria from coastal saline agro ecosystem.</title>
        <authorList>
            <person name="Krishnan R."/>
            <person name="Ramesh Kumar N."/>
        </authorList>
    </citation>
    <scope>NUCLEOTIDE SEQUENCE [LARGE SCALE GENOMIC DNA]</scope>
    <source>
        <strain evidence="9 10">228</strain>
    </source>
</reference>
<evidence type="ECO:0000256" key="1">
    <source>
        <dbReference type="ARBA" id="ARBA00004651"/>
    </source>
</evidence>
<evidence type="ECO:0000256" key="3">
    <source>
        <dbReference type="ARBA" id="ARBA00022475"/>
    </source>
</evidence>
<comment type="caution">
    <text evidence="9">The sequence shown here is derived from an EMBL/GenBank/DDBJ whole genome shotgun (WGS) entry which is preliminary data.</text>
</comment>
<dbReference type="PROSITE" id="PS50928">
    <property type="entry name" value="ABC_TM1"/>
    <property type="match status" value="1"/>
</dbReference>
<dbReference type="AlphaFoldDB" id="A0A2S5KI10"/>
<comment type="subcellular location">
    <subcellularLocation>
        <location evidence="1 7">Cell membrane</location>
        <topology evidence="1 7">Multi-pass membrane protein</topology>
    </subcellularLocation>
</comment>
<dbReference type="CDD" id="cd06261">
    <property type="entry name" value="TM_PBP2"/>
    <property type="match status" value="1"/>
</dbReference>
<dbReference type="GO" id="GO:0005886">
    <property type="term" value="C:plasma membrane"/>
    <property type="evidence" value="ECO:0007669"/>
    <property type="project" value="UniProtKB-SubCell"/>
</dbReference>
<keyword evidence="4 7" id="KW-0812">Transmembrane</keyword>
<sequence length="249" mass="27282">MRRLVWPAASFLFWLLLLAIWFVITQQKWVSPLFLPAPEKAFTALFNGLQSGTLLSATSSTVLRMLVGWLLASLLGIVLGAIIGSSPRIRPYLEPTLEFLRPLPASAMVPVFIAWLGLSESMVLAVIAFGAIWPMLLGTLYGFRSVEPRLYEVAEVLKLSRSKIIFSIALPSALPDILSGMKFGLTVALILAVVGEMLTSSEGLGRWILEAARAFQAPKLFAGVILLGLIGLVSSSFISFLEQHLLRWK</sequence>
<dbReference type="SUPFAM" id="SSF161098">
    <property type="entry name" value="MetI-like"/>
    <property type="match status" value="1"/>
</dbReference>
<dbReference type="Pfam" id="PF00528">
    <property type="entry name" value="BPD_transp_1"/>
    <property type="match status" value="1"/>
</dbReference>
<dbReference type="EMBL" id="PRLP01000169">
    <property type="protein sequence ID" value="PPC74006.1"/>
    <property type="molecule type" value="Genomic_DNA"/>
</dbReference>
<evidence type="ECO:0000256" key="5">
    <source>
        <dbReference type="ARBA" id="ARBA00022989"/>
    </source>
</evidence>
<evidence type="ECO:0000256" key="2">
    <source>
        <dbReference type="ARBA" id="ARBA00022448"/>
    </source>
</evidence>
<keyword evidence="6 7" id="KW-0472">Membrane</keyword>
<dbReference type="Proteomes" id="UP000238196">
    <property type="component" value="Unassembled WGS sequence"/>
</dbReference>